<accession>A0A445J2J8</accession>
<dbReference type="NCBIfam" id="TIGR00797">
    <property type="entry name" value="matE"/>
    <property type="match status" value="1"/>
</dbReference>
<dbReference type="PANTHER" id="PTHR11206">
    <property type="entry name" value="MULTIDRUG RESISTANCE PROTEIN"/>
    <property type="match status" value="1"/>
</dbReference>
<keyword evidence="3 6" id="KW-0812">Transmembrane</keyword>
<evidence type="ECO:0000313" key="7">
    <source>
        <dbReference type="EMBL" id="RZB92567.1"/>
    </source>
</evidence>
<dbReference type="GO" id="GO:0042910">
    <property type="term" value="F:xenobiotic transmembrane transporter activity"/>
    <property type="evidence" value="ECO:0007669"/>
    <property type="project" value="InterPro"/>
</dbReference>
<keyword evidence="8" id="KW-1185">Reference proteome</keyword>
<gene>
    <name evidence="7" type="ORF">D0Y65_024507</name>
</gene>
<feature type="transmembrane region" description="Helical" evidence="6">
    <location>
        <begin position="21"/>
        <end position="42"/>
    </location>
</feature>
<dbReference type="Proteomes" id="UP000289340">
    <property type="component" value="Chromosome 9"/>
</dbReference>
<feature type="transmembrane region" description="Helical" evidence="6">
    <location>
        <begin position="381"/>
        <end position="402"/>
    </location>
</feature>
<feature type="transmembrane region" description="Helical" evidence="6">
    <location>
        <begin position="99"/>
        <end position="120"/>
    </location>
</feature>
<evidence type="ECO:0000256" key="5">
    <source>
        <dbReference type="ARBA" id="ARBA00023136"/>
    </source>
</evidence>
<feature type="transmembrane region" description="Helical" evidence="6">
    <location>
        <begin position="298"/>
        <end position="321"/>
    </location>
</feature>
<dbReference type="CDD" id="cd13132">
    <property type="entry name" value="MATE_eukaryotic"/>
    <property type="match status" value="1"/>
</dbReference>
<feature type="transmembrane region" description="Helical" evidence="6">
    <location>
        <begin position="132"/>
        <end position="149"/>
    </location>
</feature>
<dbReference type="AlphaFoldDB" id="A0A445J2J8"/>
<dbReference type="GO" id="GO:1990961">
    <property type="term" value="P:xenobiotic detoxification by transmembrane export across the plasma membrane"/>
    <property type="evidence" value="ECO:0007669"/>
    <property type="project" value="InterPro"/>
</dbReference>
<organism evidence="7 8">
    <name type="scientific">Glycine soja</name>
    <name type="common">Wild soybean</name>
    <dbReference type="NCBI Taxonomy" id="3848"/>
    <lineage>
        <taxon>Eukaryota</taxon>
        <taxon>Viridiplantae</taxon>
        <taxon>Streptophyta</taxon>
        <taxon>Embryophyta</taxon>
        <taxon>Tracheophyta</taxon>
        <taxon>Spermatophyta</taxon>
        <taxon>Magnoliopsida</taxon>
        <taxon>eudicotyledons</taxon>
        <taxon>Gunneridae</taxon>
        <taxon>Pentapetalae</taxon>
        <taxon>rosids</taxon>
        <taxon>fabids</taxon>
        <taxon>Fabales</taxon>
        <taxon>Fabaceae</taxon>
        <taxon>Papilionoideae</taxon>
        <taxon>50 kb inversion clade</taxon>
        <taxon>NPAAA clade</taxon>
        <taxon>indigoferoid/millettioid clade</taxon>
        <taxon>Phaseoleae</taxon>
        <taxon>Glycine</taxon>
        <taxon>Glycine subgen. Soja</taxon>
    </lineage>
</organism>
<sequence length="498" mass="54264">MKRVSRQEVVEEMKKQAWLAGPLFTVGVLQYSLQVISVMFVGHLGELPLSGASLATSFASVTGFNLLMGMASALDTLCGQSFGAGQHHMLGIQMQRATFVLSFVSVFLAIMLVFTKHILVAMHQQVAIAEEAGVYAIYMIPSLFAYGIFQCLLKFLQTQNIVFPMVLSSAVVALLHIPLCWVLVIKSGIGSKGAAIANSVSYWLNVLLIGFYVKFSSSCAKTWTGFSVKALQNIPEFLKISIPSACMLWYILDLEVTFSFSSLLNTGTPLLHNLKAWTFELMVLLSGLLPNPQLETSVLSICLNTFVIAWMIPFGLSCAVSTRVSNELGAGHPQAASLAVRVALFLVLADGIMMVLVMILLRKIWGNLYSSDTHVIKYVAAVMPILATCSFLDGIQSVLSGIARGSGWQKIGAIVNLGSFYFVGVPSSVVLAFVLHMKGKGLWLGIVSAFIVQVILFGVITIRTSWDKEANKAAMRVKDTKIPQELPQRDPFTITEMN</sequence>
<feature type="transmembrane region" description="Helical" evidence="6">
    <location>
        <begin position="196"/>
        <end position="213"/>
    </location>
</feature>
<proteinExistence type="inferred from homology"/>
<feature type="transmembrane region" description="Helical" evidence="6">
    <location>
        <begin position="234"/>
        <end position="252"/>
    </location>
</feature>
<feature type="transmembrane region" description="Helical" evidence="6">
    <location>
        <begin position="54"/>
        <end position="78"/>
    </location>
</feature>
<feature type="transmembrane region" description="Helical" evidence="6">
    <location>
        <begin position="161"/>
        <end position="184"/>
    </location>
</feature>
<feature type="transmembrane region" description="Helical" evidence="6">
    <location>
        <begin position="441"/>
        <end position="462"/>
    </location>
</feature>
<evidence type="ECO:0000256" key="1">
    <source>
        <dbReference type="ARBA" id="ARBA00004141"/>
    </source>
</evidence>
<comment type="subcellular location">
    <subcellularLocation>
        <location evidence="1">Membrane</location>
        <topology evidence="1">Multi-pass membrane protein</topology>
    </subcellularLocation>
</comment>
<reference evidence="7 8" key="1">
    <citation type="submission" date="2018-09" db="EMBL/GenBank/DDBJ databases">
        <title>A high-quality reference genome of wild soybean provides a powerful tool to mine soybean genomes.</title>
        <authorList>
            <person name="Xie M."/>
            <person name="Chung C.Y.L."/>
            <person name="Li M.-W."/>
            <person name="Wong F.-L."/>
            <person name="Chan T.-F."/>
            <person name="Lam H.-M."/>
        </authorList>
    </citation>
    <scope>NUCLEOTIDE SEQUENCE [LARGE SCALE GENOMIC DNA]</scope>
    <source>
        <strain evidence="8">cv. W05</strain>
        <tissue evidence="7">Hypocotyl of etiolated seedlings</tissue>
    </source>
</reference>
<dbReference type="EMBL" id="QZWG01000009">
    <property type="protein sequence ID" value="RZB92568.1"/>
    <property type="molecule type" value="Genomic_DNA"/>
</dbReference>
<evidence type="ECO:0000256" key="4">
    <source>
        <dbReference type="ARBA" id="ARBA00022989"/>
    </source>
</evidence>
<dbReference type="EMBL" id="QZWG01000009">
    <property type="protein sequence ID" value="RZB92567.1"/>
    <property type="molecule type" value="Genomic_DNA"/>
</dbReference>
<comment type="similarity">
    <text evidence="2 6">Belongs to the multi antimicrobial extrusion (MATE) (TC 2.A.66.1) family.</text>
</comment>
<dbReference type="GO" id="GO:0016020">
    <property type="term" value="C:membrane"/>
    <property type="evidence" value="ECO:0007669"/>
    <property type="project" value="UniProtKB-SubCell"/>
</dbReference>
<dbReference type="InterPro" id="IPR002528">
    <property type="entry name" value="MATE_fam"/>
</dbReference>
<dbReference type="Pfam" id="PF01554">
    <property type="entry name" value="MatE"/>
    <property type="match status" value="2"/>
</dbReference>
<dbReference type="PRINTS" id="PR00173">
    <property type="entry name" value="EDTRNSPORT"/>
</dbReference>
<evidence type="ECO:0000256" key="2">
    <source>
        <dbReference type="ARBA" id="ARBA00010199"/>
    </source>
</evidence>
<feature type="transmembrane region" description="Helical" evidence="6">
    <location>
        <begin position="414"/>
        <end position="435"/>
    </location>
</feature>
<name>A0A445J2J8_GLYSO</name>
<evidence type="ECO:0000256" key="6">
    <source>
        <dbReference type="RuleBase" id="RU004914"/>
    </source>
</evidence>
<evidence type="ECO:0000256" key="3">
    <source>
        <dbReference type="ARBA" id="ARBA00022692"/>
    </source>
</evidence>
<dbReference type="GO" id="GO:0015297">
    <property type="term" value="F:antiporter activity"/>
    <property type="evidence" value="ECO:0007669"/>
    <property type="project" value="InterPro"/>
</dbReference>
<dbReference type="InterPro" id="IPR045069">
    <property type="entry name" value="MATE_euk"/>
</dbReference>
<keyword evidence="4 6" id="KW-1133">Transmembrane helix</keyword>
<protein>
    <recommendedName>
        <fullName evidence="6">Protein DETOXIFICATION</fullName>
    </recommendedName>
    <alternativeName>
        <fullName evidence="6">Multidrug and toxic compound extrusion protein</fullName>
    </alternativeName>
</protein>
<evidence type="ECO:0000313" key="8">
    <source>
        <dbReference type="Proteomes" id="UP000289340"/>
    </source>
</evidence>
<comment type="caution">
    <text evidence="7">The sequence shown here is derived from an EMBL/GenBank/DDBJ whole genome shotgun (WGS) entry which is preliminary data.</text>
</comment>
<keyword evidence="5 6" id="KW-0472">Membrane</keyword>
<feature type="transmembrane region" description="Helical" evidence="6">
    <location>
        <begin position="342"/>
        <end position="361"/>
    </location>
</feature>